<dbReference type="Gene3D" id="6.10.340.10">
    <property type="match status" value="1"/>
</dbReference>
<sequence>MLTLKNSKLGTKLNIILGLALLITLIICGLSLSQILEKKVKQEVNNKAFIIIETMNSVRKYTNDQIKPELASILENSTSFLPETVPSYAAKEVFEELRKQPDYQQFTYKEATLNTTNPRDKADPFETELVTQFRQNQNLQEMTGFRNDLNNMSYYIARPLAIKDASCLSCHSTPERAPKNLIATYGSENGFGWKLNEIVGTQIISVPANEVINTAKNIKLSIIGVVFTLFIASILGINLFLKKSIIDPIKNMAVLANKISTSDLQSKFEHNSNDEIGHLASSLNRMILSLQMAIDMINSQDDC</sequence>
<dbReference type="GO" id="GO:0007165">
    <property type="term" value="P:signal transduction"/>
    <property type="evidence" value="ECO:0007669"/>
    <property type="project" value="InterPro"/>
</dbReference>
<dbReference type="RefSeq" id="WP_144866653.1">
    <property type="nucleotide sequence ID" value="NZ_LR213812.1"/>
</dbReference>
<feature type="transmembrane region" description="Helical" evidence="3">
    <location>
        <begin position="220"/>
        <end position="241"/>
    </location>
</feature>
<dbReference type="GO" id="GO:0016020">
    <property type="term" value="C:membrane"/>
    <property type="evidence" value="ECO:0007669"/>
    <property type="project" value="InterPro"/>
</dbReference>
<dbReference type="PROSITE" id="PS50885">
    <property type="entry name" value="HAMP"/>
    <property type="match status" value="1"/>
</dbReference>
<evidence type="ECO:0000256" key="1">
    <source>
        <dbReference type="ARBA" id="ARBA00022500"/>
    </source>
</evidence>
<dbReference type="SMART" id="SM00304">
    <property type="entry name" value="HAMP"/>
    <property type="match status" value="1"/>
</dbReference>
<dbReference type="Pfam" id="PF11845">
    <property type="entry name" value="Tll0287-like"/>
    <property type="match status" value="1"/>
</dbReference>
<keyword evidence="1" id="KW-0145">Chemotaxis</keyword>
<evidence type="ECO:0000256" key="2">
    <source>
        <dbReference type="ARBA" id="ARBA00029447"/>
    </source>
</evidence>
<dbReference type="EMBL" id="CAACVJ010000468">
    <property type="protein sequence ID" value="VEP16977.1"/>
    <property type="molecule type" value="Genomic_DNA"/>
</dbReference>
<dbReference type="InterPro" id="IPR051310">
    <property type="entry name" value="MCP_chemotaxis"/>
</dbReference>
<dbReference type="PANTHER" id="PTHR43531:SF11">
    <property type="entry name" value="METHYL-ACCEPTING CHEMOTAXIS PROTEIN 3"/>
    <property type="match status" value="1"/>
</dbReference>
<gene>
    <name evidence="5" type="ORF">H1P_520018</name>
</gene>
<keyword evidence="3" id="KW-0812">Transmembrane</keyword>
<keyword evidence="3" id="KW-0472">Membrane</keyword>
<accession>A0A563W027</accession>
<dbReference type="InterPro" id="IPR003660">
    <property type="entry name" value="HAMP_dom"/>
</dbReference>
<dbReference type="Proteomes" id="UP000320055">
    <property type="component" value="Unassembled WGS sequence"/>
</dbReference>
<evidence type="ECO:0000313" key="6">
    <source>
        <dbReference type="Proteomes" id="UP000320055"/>
    </source>
</evidence>
<name>A0A563W027_9CYAN</name>
<evidence type="ECO:0000259" key="4">
    <source>
        <dbReference type="PROSITE" id="PS50885"/>
    </source>
</evidence>
<reference evidence="5 6" key="1">
    <citation type="submission" date="2019-01" db="EMBL/GenBank/DDBJ databases">
        <authorList>
            <person name="Brito A."/>
        </authorList>
    </citation>
    <scope>NUCLEOTIDE SEQUENCE [LARGE SCALE GENOMIC DNA]</scope>
    <source>
        <strain evidence="5">1</strain>
    </source>
</reference>
<dbReference type="GO" id="GO:0006935">
    <property type="term" value="P:chemotaxis"/>
    <property type="evidence" value="ECO:0007669"/>
    <property type="project" value="UniProtKB-KW"/>
</dbReference>
<dbReference type="AlphaFoldDB" id="A0A563W027"/>
<dbReference type="SUPFAM" id="SSF158472">
    <property type="entry name" value="HAMP domain-like"/>
    <property type="match status" value="1"/>
</dbReference>
<protein>
    <submittedName>
        <fullName evidence="5">Putative sensor with HAMP domain protein</fullName>
    </submittedName>
</protein>
<feature type="domain" description="HAMP" evidence="4">
    <location>
        <begin position="243"/>
        <end position="295"/>
    </location>
</feature>
<evidence type="ECO:0000313" key="5">
    <source>
        <dbReference type="EMBL" id="VEP16977.1"/>
    </source>
</evidence>
<dbReference type="PANTHER" id="PTHR43531">
    <property type="entry name" value="PROTEIN ICFG"/>
    <property type="match status" value="1"/>
</dbReference>
<comment type="similarity">
    <text evidence="2">Belongs to the methyl-accepting chemotaxis (MCP) protein family.</text>
</comment>
<dbReference type="InterPro" id="IPR021796">
    <property type="entry name" value="Tll0287-like_dom"/>
</dbReference>
<dbReference type="OrthoDB" id="114218at2"/>
<dbReference type="Pfam" id="PF00672">
    <property type="entry name" value="HAMP"/>
    <property type="match status" value="1"/>
</dbReference>
<keyword evidence="3" id="KW-1133">Transmembrane helix</keyword>
<dbReference type="CDD" id="cd06225">
    <property type="entry name" value="HAMP"/>
    <property type="match status" value="1"/>
</dbReference>
<evidence type="ECO:0000256" key="3">
    <source>
        <dbReference type="SAM" id="Phobius"/>
    </source>
</evidence>
<keyword evidence="6" id="KW-1185">Reference proteome</keyword>
<organism evidence="5 6">
    <name type="scientific">Hyella patelloides LEGE 07179</name>
    <dbReference type="NCBI Taxonomy" id="945734"/>
    <lineage>
        <taxon>Bacteria</taxon>
        <taxon>Bacillati</taxon>
        <taxon>Cyanobacteriota</taxon>
        <taxon>Cyanophyceae</taxon>
        <taxon>Pleurocapsales</taxon>
        <taxon>Hyellaceae</taxon>
        <taxon>Hyella</taxon>
    </lineage>
</organism>
<proteinExistence type="inferred from homology"/>